<protein>
    <submittedName>
        <fullName evidence="3">DNA resolvase</fullName>
    </submittedName>
</protein>
<evidence type="ECO:0000313" key="4">
    <source>
        <dbReference type="Proteomes" id="UP000004319"/>
    </source>
</evidence>
<organism evidence="3 4">
    <name type="scientific">Acetobacter tropicalis NBRC 101654</name>
    <dbReference type="NCBI Taxonomy" id="749388"/>
    <lineage>
        <taxon>Bacteria</taxon>
        <taxon>Pseudomonadati</taxon>
        <taxon>Pseudomonadota</taxon>
        <taxon>Alphaproteobacteria</taxon>
        <taxon>Acetobacterales</taxon>
        <taxon>Acetobacteraceae</taxon>
        <taxon>Acetobacter</taxon>
    </lineage>
</organism>
<accession>F7VH01</accession>
<reference evidence="3 4" key="1">
    <citation type="journal article" date="2011" name="Biochem. Biophys. Res. Commun.">
        <title>Increased number of Arginine-based salt bridges contributes to the thermotolerance of thermotolerant acetic acid bacteria, Acetobacter tropicalis SKU1100.</title>
        <authorList>
            <person name="Matsutani M."/>
            <person name="Hirakawa H."/>
            <person name="Nishikura M."/>
            <person name="Soemphol W."/>
            <person name="Ali I.A.I."/>
            <person name="Yakushi T."/>
            <person name="Matsushita K."/>
        </authorList>
    </citation>
    <scope>NUCLEOTIDE SEQUENCE [LARGE SCALE GENOMIC DNA]</scope>
    <source>
        <strain evidence="3 4">NBRC 101654</strain>
    </source>
</reference>
<dbReference type="InterPro" id="IPR009057">
    <property type="entry name" value="Homeodomain-like_sf"/>
</dbReference>
<comment type="similarity">
    <text evidence="1">Belongs to the site-specific recombinase resolvase family.</text>
</comment>
<dbReference type="PROSITE" id="PS51736">
    <property type="entry name" value="RECOMBINASES_3"/>
    <property type="match status" value="1"/>
</dbReference>
<dbReference type="SUPFAM" id="SSF46689">
    <property type="entry name" value="Homeodomain-like"/>
    <property type="match status" value="1"/>
</dbReference>
<dbReference type="GO" id="GO:0000150">
    <property type="term" value="F:DNA strand exchange activity"/>
    <property type="evidence" value="ECO:0007669"/>
    <property type="project" value="InterPro"/>
</dbReference>
<comment type="caution">
    <text evidence="3">The sequence shown here is derived from an EMBL/GenBank/DDBJ whole genome shotgun (WGS) entry which is preliminary data.</text>
</comment>
<dbReference type="GO" id="GO:0003677">
    <property type="term" value="F:DNA binding"/>
    <property type="evidence" value="ECO:0007669"/>
    <property type="project" value="InterPro"/>
</dbReference>
<gene>
    <name evidence="3" type="ORF">ATPR_2650</name>
</gene>
<evidence type="ECO:0000256" key="1">
    <source>
        <dbReference type="ARBA" id="ARBA00009913"/>
    </source>
</evidence>
<dbReference type="InterPro" id="IPR036162">
    <property type="entry name" value="Resolvase-like_N_sf"/>
</dbReference>
<dbReference type="AlphaFoldDB" id="F7VH01"/>
<dbReference type="SUPFAM" id="SSF53041">
    <property type="entry name" value="Resolvase-like"/>
    <property type="match status" value="1"/>
</dbReference>
<dbReference type="Proteomes" id="UP000004319">
    <property type="component" value="Unassembled WGS sequence"/>
</dbReference>
<dbReference type="InterPro" id="IPR006119">
    <property type="entry name" value="Resolv_N"/>
</dbReference>
<dbReference type="Pfam" id="PF00239">
    <property type="entry name" value="Resolvase"/>
    <property type="match status" value="1"/>
</dbReference>
<feature type="domain" description="Resolvase/invertase-type recombinase catalytic" evidence="2">
    <location>
        <begin position="1"/>
        <end position="32"/>
    </location>
</feature>
<dbReference type="EMBL" id="BABS01000108">
    <property type="protein sequence ID" value="GAA09646.1"/>
    <property type="molecule type" value="Genomic_DNA"/>
</dbReference>
<sequence>MFLNLLGVFAQFETELRKERQLEGIAKAKAEGVYKGRKQSYDHGRVKQLKANGLGVAEIMRQTGISKTHIYRILNCYGLPIDVDADIPTNEHVM</sequence>
<dbReference type="InterPro" id="IPR006120">
    <property type="entry name" value="Resolvase_HTH_dom"/>
</dbReference>
<dbReference type="Pfam" id="PF02796">
    <property type="entry name" value="HTH_7"/>
    <property type="match status" value="1"/>
</dbReference>
<proteinExistence type="inferred from homology"/>
<dbReference type="Gene3D" id="3.40.50.1390">
    <property type="entry name" value="Resolvase, N-terminal catalytic domain"/>
    <property type="match status" value="1"/>
</dbReference>
<evidence type="ECO:0000259" key="2">
    <source>
        <dbReference type="PROSITE" id="PS51736"/>
    </source>
</evidence>
<name>F7VH01_9PROT</name>
<dbReference type="Gene3D" id="1.10.10.60">
    <property type="entry name" value="Homeodomain-like"/>
    <property type="match status" value="1"/>
</dbReference>
<evidence type="ECO:0000313" key="3">
    <source>
        <dbReference type="EMBL" id="GAA09646.1"/>
    </source>
</evidence>